<keyword evidence="2" id="KW-0539">Nucleus</keyword>
<feature type="compositionally biased region" description="Polar residues" evidence="3">
    <location>
        <begin position="1126"/>
        <end position="1143"/>
    </location>
</feature>
<feature type="region of interest" description="Disordered" evidence="3">
    <location>
        <begin position="1079"/>
        <end position="1143"/>
    </location>
</feature>
<dbReference type="InterPro" id="IPR058543">
    <property type="entry name" value="Beta-prop_RSE1/DDB1/CPSF1_2nd"/>
</dbReference>
<dbReference type="Gene3D" id="1.10.150.910">
    <property type="match status" value="1"/>
</dbReference>
<feature type="region of interest" description="Disordered" evidence="3">
    <location>
        <begin position="1043"/>
        <end position="1065"/>
    </location>
</feature>
<keyword evidence="8" id="KW-1185">Reference proteome</keyword>
<dbReference type="PANTHER" id="PTHR10644">
    <property type="entry name" value="DNA REPAIR/RNA PROCESSING CPSF FAMILY"/>
    <property type="match status" value="1"/>
</dbReference>
<dbReference type="Gene3D" id="2.130.10.10">
    <property type="entry name" value="YVTN repeat-like/Quinoprotein amine dehydrogenase"/>
    <property type="match status" value="3"/>
</dbReference>
<feature type="domain" description="RSE1/DDB1/CPSF1 C-terminal" evidence="4">
    <location>
        <begin position="847"/>
        <end position="1260"/>
    </location>
</feature>
<dbReference type="SUPFAM" id="SSF101908">
    <property type="entry name" value="Putative isomerase YbhE"/>
    <property type="match status" value="1"/>
</dbReference>
<dbReference type="GO" id="GO:0016567">
    <property type="term" value="P:protein ubiquitination"/>
    <property type="evidence" value="ECO:0007669"/>
    <property type="project" value="UniProtKB-UniPathway"/>
</dbReference>
<sequence length="1515" mass="167421">HFTGPDDLNLLICKNTYIEVFEVTSEGLRLIRDVPINAKIVAACLFRRKERQTDSLFILTHKAGFALIDCARKGDDVQFVTVVSGSVEDCGARLIDQGFDVLVDPGANCVVVRLYHGLLRIIPLNGIGEKLTTDSLEVNQYAANTYNVRIEEGNIVDMAFLHGYTLPTFAMIYEDELVLHMKTYEISGREPALRNVQLTLDSIEPDSKLLIPVPKPFGGVILVGDNIIYYHTKDGPHISQYIPQAKASQVLCYAAVDAQRYLLGDMAGRLYMVHLLAEDHTPSGNGLLGSTSSAAVPSARIGSIRIELLGETATPESIAYVDNGVVFIGCTLGDSQLIRLNPDPDPERNSYITVLENYTNIGPIVDMVLLESKGQNQLITCSGAYKEGTLRIIRNGIGIHEHATIDQDLIKGAWCFPLESDRYDDSIVVSMVGQTQLLRLTDDDITALHLEGFKTDEQTVYCATLSPMDACTSDNPESSSRSYSVFQHSLLMQATTSGIRLIGIHHLNGSGCLAEWRSPSGRGISCLSSHGALIVVASGPELYVLRVVGPANQPSFEQTAHRTMSNEVACIDLTPFDHKRAAYAASQTSTIDEPVDYTVPQLVAVGLWLGYGLALLRLPNLELVHEEPLPETTASTGTALLPRSVLLAQLEDMAYLFAAMGDGTLYFYTVCPSADGIVLRDAKRVNAGTGPSMFLKQWRSQCKVNVFVCSNHPCVIYSIKNKLIFANLNMKEVNFMAPLNGAFYRDCIALVTPTALVIGSVDEIQKLHVRTVPLEETPKRLALQDETGSLGVITYRQEVFQEGSGFKPVRSSISLSQKVPKSTSRLPKTAPSSVSATERKFREVEVSSLLIFNKSTMELMFAHSFYFSQTLVEVAVSIASIEPTDGSKSMLYAVGTAFLVEEEVEPSKGRIHLFHWDPETARLETVLVHDVNGAVYRLLDFNGRLLAAINSSVRLFDIKEDSLRLACSFNENIIALFLRRKGDFVLVGDLMRSLTLLLYRPNVNNFEAIGRHRNPRWTTCIEILDDEHFLAAEVENSLFVVSRDSPENTQEPTVRALLAPSTGDSSCVLPSSVGFKAKATDNSAQSRSDAADSSSATQSVDGTGDPTATSTRTASGTSRQRRTSAPRGTSTAPLGNSNADSTGANVSGEVQRLADCAYIHTGDFINVFVRGNLVMQNNEERWQAIGHPSHLYGTVSGSIGLIIQVSPVLFAFLKEIESRLAKLVNPVGGFAHDMWRAFKAERIVRMAHNFVDGDLIETLLDLSSEDRAKLVKGLRIPVTMDEFGVAGSACTSDPETRECTVADLVKRMRRNSCSKSPCSKVKVGYSQTPEFRSVDDGAQNTRCPLSKSIRDDETEEYRRNDRETLATAQHDGGLQTCEYSAEETIEPPKKLDPMMKDNVIYRIPSKDCDKRYIGQTRRKLSTRIHEHKHATKRHDQFSLISLHKNQERHEFDWSGVSLFAQARTRKERELMEAWYSTEEAINKHNEIDPIYQPIRTREHRNHVALNRAGNQTRNS</sequence>
<dbReference type="Pfam" id="PF10433">
    <property type="entry name" value="Beta-prop_RSE1_1st"/>
    <property type="match status" value="1"/>
</dbReference>
<dbReference type="GO" id="GO:0005634">
    <property type="term" value="C:nucleus"/>
    <property type="evidence" value="ECO:0007669"/>
    <property type="project" value="UniProtKB-SubCell"/>
</dbReference>
<feature type="compositionally biased region" description="Low complexity" evidence="3">
    <location>
        <begin position="1083"/>
        <end position="1099"/>
    </location>
</feature>
<reference evidence="7" key="1">
    <citation type="journal article" date="2011" name="Genome Biol.">
        <title>The draft genome of the carcinogenic human liver fluke Clonorchis sinensis.</title>
        <authorList>
            <person name="Wang X."/>
            <person name="Chen W."/>
            <person name="Huang Y."/>
            <person name="Sun J."/>
            <person name="Men J."/>
            <person name="Liu H."/>
            <person name="Luo F."/>
            <person name="Guo L."/>
            <person name="Lv X."/>
            <person name="Deng C."/>
            <person name="Zhou C."/>
            <person name="Fan Y."/>
            <person name="Li X."/>
            <person name="Huang L."/>
            <person name="Hu Y."/>
            <person name="Liang C."/>
            <person name="Hu X."/>
            <person name="Xu J."/>
            <person name="Yu X."/>
        </authorList>
    </citation>
    <scope>NUCLEOTIDE SEQUENCE [LARGE SCALE GENOMIC DNA]</scope>
    <source>
        <strain evidence="7">Henan</strain>
    </source>
</reference>
<proteinExistence type="predicted"/>
<dbReference type="GO" id="GO:0003676">
    <property type="term" value="F:nucleic acid binding"/>
    <property type="evidence" value="ECO:0007669"/>
    <property type="project" value="InterPro"/>
</dbReference>
<evidence type="ECO:0000313" key="8">
    <source>
        <dbReference type="Proteomes" id="UP000008909"/>
    </source>
</evidence>
<accession>H2KVI6</accession>
<gene>
    <name evidence="7" type="ORF">CLF_112457</name>
</gene>
<dbReference type="InterPro" id="IPR050358">
    <property type="entry name" value="RSE1/DDB1/CFT1"/>
</dbReference>
<dbReference type="CDD" id="cd10442">
    <property type="entry name" value="GIY-YIG_PLEs"/>
    <property type="match status" value="1"/>
</dbReference>
<organism evidence="7 8">
    <name type="scientific">Clonorchis sinensis</name>
    <name type="common">Chinese liver fluke</name>
    <dbReference type="NCBI Taxonomy" id="79923"/>
    <lineage>
        <taxon>Eukaryota</taxon>
        <taxon>Metazoa</taxon>
        <taxon>Spiralia</taxon>
        <taxon>Lophotrochozoa</taxon>
        <taxon>Platyhelminthes</taxon>
        <taxon>Trematoda</taxon>
        <taxon>Digenea</taxon>
        <taxon>Opisthorchiida</taxon>
        <taxon>Opisthorchiata</taxon>
        <taxon>Opisthorchiidae</taxon>
        <taxon>Clonorchis</taxon>
    </lineage>
</organism>
<dbReference type="Proteomes" id="UP000008909">
    <property type="component" value="Unassembled WGS sequence"/>
</dbReference>
<protein>
    <submittedName>
        <fullName evidence="7">DNA damage-binding protein 1</fullName>
    </submittedName>
</protein>
<dbReference type="UniPathway" id="UPA00143"/>
<dbReference type="InterPro" id="IPR015943">
    <property type="entry name" value="WD40/YVTN_repeat-like_dom_sf"/>
</dbReference>
<evidence type="ECO:0000259" key="4">
    <source>
        <dbReference type="Pfam" id="PF03178"/>
    </source>
</evidence>
<dbReference type="Pfam" id="PF03178">
    <property type="entry name" value="CPSF_A"/>
    <property type="match status" value="1"/>
</dbReference>
<feature type="domain" description="RSE1/DDB1/CPSF1 first beta-propeller" evidence="5">
    <location>
        <begin position="1"/>
        <end position="354"/>
    </location>
</feature>
<dbReference type="InterPro" id="IPR004871">
    <property type="entry name" value="RSE1/DDB1/CPSF1_C"/>
</dbReference>
<dbReference type="Pfam" id="PF23726">
    <property type="entry name" value="Beta-prop_RSE1_2nd"/>
    <property type="match status" value="1"/>
</dbReference>
<comment type="subcellular location">
    <subcellularLocation>
        <location evidence="1">Nucleus</location>
    </subcellularLocation>
</comment>
<evidence type="ECO:0000256" key="1">
    <source>
        <dbReference type="ARBA" id="ARBA00004123"/>
    </source>
</evidence>
<dbReference type="EMBL" id="DF144634">
    <property type="protein sequence ID" value="GAA31211.2"/>
    <property type="molecule type" value="Genomic_DNA"/>
</dbReference>
<evidence type="ECO:0000256" key="2">
    <source>
        <dbReference type="ARBA" id="ARBA00023242"/>
    </source>
</evidence>
<evidence type="ECO:0000259" key="5">
    <source>
        <dbReference type="Pfam" id="PF10433"/>
    </source>
</evidence>
<dbReference type="InterPro" id="IPR018846">
    <property type="entry name" value="Beta-prop_RSE1/DDB1/CPSF1_1st"/>
</dbReference>
<feature type="domain" description="RSE1/DDB1/CPSF1 second beta-propeller" evidence="6">
    <location>
        <begin position="400"/>
        <end position="760"/>
    </location>
</feature>
<evidence type="ECO:0000256" key="3">
    <source>
        <dbReference type="SAM" id="MobiDB-lite"/>
    </source>
</evidence>
<feature type="non-terminal residue" evidence="7">
    <location>
        <position position="1"/>
    </location>
</feature>
<feature type="compositionally biased region" description="Low complexity" evidence="3">
    <location>
        <begin position="1107"/>
        <end position="1118"/>
    </location>
</feature>
<name>H2KVI6_CLOSI</name>
<evidence type="ECO:0000313" key="7">
    <source>
        <dbReference type="EMBL" id="GAA31211.2"/>
    </source>
</evidence>
<evidence type="ECO:0000259" key="6">
    <source>
        <dbReference type="Pfam" id="PF23726"/>
    </source>
</evidence>